<sequence>MFRWSYHAPCSVKKSGRIIYESRHNRGQLRSVRQERLKTGGLSRLNILISSKCFADKVRVAAVSGRDPSSEQYKPKGLPTGSGGVFTENILPIFYILAVSSEGPTTTIPNLMDCWLIQNFENHIS</sequence>
<dbReference type="EMBL" id="JBGFUD010014824">
    <property type="protein sequence ID" value="MFH4984004.1"/>
    <property type="molecule type" value="Genomic_DNA"/>
</dbReference>
<dbReference type="AlphaFoldDB" id="A0ABD6F231"/>
<name>A0ABD6F231_9BILA</name>
<organism evidence="1 2">
    <name type="scientific">Gnathostoma spinigerum</name>
    <dbReference type="NCBI Taxonomy" id="75299"/>
    <lineage>
        <taxon>Eukaryota</taxon>
        <taxon>Metazoa</taxon>
        <taxon>Ecdysozoa</taxon>
        <taxon>Nematoda</taxon>
        <taxon>Chromadorea</taxon>
        <taxon>Rhabditida</taxon>
        <taxon>Spirurina</taxon>
        <taxon>Gnathostomatomorpha</taxon>
        <taxon>Gnathostomatoidea</taxon>
        <taxon>Gnathostomatidae</taxon>
        <taxon>Gnathostoma</taxon>
    </lineage>
</organism>
<proteinExistence type="predicted"/>
<dbReference type="Proteomes" id="UP001608902">
    <property type="component" value="Unassembled WGS sequence"/>
</dbReference>
<gene>
    <name evidence="1" type="ORF">AB6A40_010713</name>
</gene>
<comment type="caution">
    <text evidence="1">The sequence shown here is derived from an EMBL/GenBank/DDBJ whole genome shotgun (WGS) entry which is preliminary data.</text>
</comment>
<evidence type="ECO:0000313" key="1">
    <source>
        <dbReference type="EMBL" id="MFH4984004.1"/>
    </source>
</evidence>
<accession>A0ABD6F231</accession>
<protein>
    <submittedName>
        <fullName evidence="1">Uncharacterized protein</fullName>
    </submittedName>
</protein>
<evidence type="ECO:0000313" key="2">
    <source>
        <dbReference type="Proteomes" id="UP001608902"/>
    </source>
</evidence>
<keyword evidence="2" id="KW-1185">Reference proteome</keyword>
<reference evidence="1 2" key="1">
    <citation type="submission" date="2024-08" db="EMBL/GenBank/DDBJ databases">
        <title>Gnathostoma spinigerum genome.</title>
        <authorList>
            <person name="Gonzalez-Bertolin B."/>
            <person name="Monzon S."/>
            <person name="Zaballos A."/>
            <person name="Jimenez P."/>
            <person name="Dekumyoy P."/>
            <person name="Varona S."/>
            <person name="Cuesta I."/>
            <person name="Sumanam S."/>
            <person name="Adisakwattana P."/>
            <person name="Gasser R.B."/>
            <person name="Hernandez-Gonzalez A."/>
            <person name="Young N.D."/>
            <person name="Perteguer M.J."/>
        </authorList>
    </citation>
    <scope>NUCLEOTIDE SEQUENCE [LARGE SCALE GENOMIC DNA]</scope>
    <source>
        <strain evidence="1">AL3</strain>
        <tissue evidence="1">Liver</tissue>
    </source>
</reference>